<dbReference type="Proteomes" id="UP001209666">
    <property type="component" value="Unassembled WGS sequence"/>
</dbReference>
<evidence type="ECO:0000256" key="1">
    <source>
        <dbReference type="ARBA" id="ARBA00023172"/>
    </source>
</evidence>
<gene>
    <name evidence="2" type="ORF">OCV43_13615</name>
</gene>
<dbReference type="EMBL" id="JAOQKI010000033">
    <property type="protein sequence ID" value="MCU6718277.1"/>
    <property type="molecule type" value="Genomic_DNA"/>
</dbReference>
<keyword evidence="3" id="KW-1185">Reference proteome</keyword>
<accession>A0ABT2SGS9</accession>
<name>A0ABT2SGS9_9FIRM</name>
<protein>
    <submittedName>
        <fullName evidence="2">Tyrosine-type recombinase/integrase</fullName>
    </submittedName>
</protein>
<dbReference type="InterPro" id="IPR011010">
    <property type="entry name" value="DNA_brk_join_enz"/>
</dbReference>
<dbReference type="SUPFAM" id="SSF56349">
    <property type="entry name" value="DNA breaking-rejoining enzymes"/>
    <property type="match status" value="1"/>
</dbReference>
<reference evidence="2 3" key="1">
    <citation type="journal article" date="2021" name="ISME Commun">
        <title>Automated analysis of genomic sequences facilitates high-throughput and comprehensive description of bacteria.</title>
        <authorList>
            <person name="Hitch T.C.A."/>
        </authorList>
    </citation>
    <scope>NUCLEOTIDE SEQUENCE [LARGE SCALE GENOMIC DNA]</scope>
    <source>
        <strain evidence="2 3">Sanger_19</strain>
    </source>
</reference>
<sequence>MKTLPGTNLFYSANNEYMTASAYNKMWSNIVSKMNVAAGGSNKIKIINGLTAHIFRHNYCANLCYQMPNISIKRIAQLLGDSEKMVLEIYNHVLEQKENVQEVVKNSINF</sequence>
<dbReference type="Gene3D" id="1.10.443.10">
    <property type="entry name" value="Intergrase catalytic core"/>
    <property type="match status" value="1"/>
</dbReference>
<organism evidence="2 3">
    <name type="scientific">Roseburia amylophila</name>
    <dbReference type="NCBI Taxonomy" id="2981794"/>
    <lineage>
        <taxon>Bacteria</taxon>
        <taxon>Bacillati</taxon>
        <taxon>Bacillota</taxon>
        <taxon>Clostridia</taxon>
        <taxon>Lachnospirales</taxon>
        <taxon>Lachnospiraceae</taxon>
        <taxon>Roseburia</taxon>
    </lineage>
</organism>
<keyword evidence="1" id="KW-0233">DNA recombination</keyword>
<dbReference type="InterPro" id="IPR013762">
    <property type="entry name" value="Integrase-like_cat_sf"/>
</dbReference>
<proteinExistence type="predicted"/>
<evidence type="ECO:0000313" key="2">
    <source>
        <dbReference type="EMBL" id="MCU6718277.1"/>
    </source>
</evidence>
<evidence type="ECO:0000313" key="3">
    <source>
        <dbReference type="Proteomes" id="UP001209666"/>
    </source>
</evidence>
<comment type="caution">
    <text evidence="2">The sequence shown here is derived from an EMBL/GenBank/DDBJ whole genome shotgun (WGS) entry which is preliminary data.</text>
</comment>